<organism evidence="1">
    <name type="scientific">freshwater metagenome</name>
    <dbReference type="NCBI Taxonomy" id="449393"/>
    <lineage>
        <taxon>unclassified sequences</taxon>
        <taxon>metagenomes</taxon>
        <taxon>ecological metagenomes</taxon>
    </lineage>
</organism>
<gene>
    <name evidence="1" type="ORF">UFOPK4175_00252</name>
</gene>
<proteinExistence type="predicted"/>
<evidence type="ECO:0000313" key="1">
    <source>
        <dbReference type="EMBL" id="CAB5030308.1"/>
    </source>
</evidence>
<protein>
    <submittedName>
        <fullName evidence="1">Unannotated protein</fullName>
    </submittedName>
</protein>
<sequence length="406" mass="45125">MRASVLREDRNTVALIDERTLLGDEVHSVEHCIDQQHVVLAVAGHRLFEIVAQLELDRHPVGRTVAQVDDCDERLDLLEVLGVLGNVGPRRHQLSYERNVLAELRVLVEEEVEGCEAAQNILRKVGAVNSQDQVLAAAALQLGLQLQRSRRVADLFRRGSVDRQRVCADPYLAPAVVNDASLKIDLKVEQVAAALDEVAAICLSVETDDVVGQQARVELIADLGWQHTPCVRLWPWDVNEVVEEHVRARGADNPRKRVEVVVMDHHDRVRLAFDLLDHCLREVVVDDLVAELKGVDLPLPNVRRVRDVPEVVLDEPQHRVGEDVVEAVECLGFAGHQSDLVLAAEWRLDAERMAVGLSSSLDVAVRHRARDPDCLAVRDEACQRRDQTATAASDLAVIAECHRPAV</sequence>
<dbReference type="EMBL" id="CAFBPX010000026">
    <property type="protein sequence ID" value="CAB5030308.1"/>
    <property type="molecule type" value="Genomic_DNA"/>
</dbReference>
<reference evidence="1" key="1">
    <citation type="submission" date="2020-05" db="EMBL/GenBank/DDBJ databases">
        <authorList>
            <person name="Chiriac C."/>
            <person name="Salcher M."/>
            <person name="Ghai R."/>
            <person name="Kavagutti S V."/>
        </authorList>
    </citation>
    <scope>NUCLEOTIDE SEQUENCE</scope>
</reference>
<accession>A0A6J7RP77</accession>
<dbReference type="AlphaFoldDB" id="A0A6J7RP77"/>
<name>A0A6J7RP77_9ZZZZ</name>